<dbReference type="OrthoDB" id="9814088at2"/>
<dbReference type="Pfam" id="PF00271">
    <property type="entry name" value="Helicase_C"/>
    <property type="match status" value="1"/>
</dbReference>
<feature type="domain" description="Helicase C-terminal" evidence="3">
    <location>
        <begin position="433"/>
        <end position="590"/>
    </location>
</feature>
<dbReference type="InterPro" id="IPR049730">
    <property type="entry name" value="SNF2/RAD54-like_C"/>
</dbReference>
<name>A0A0F4XLL3_9PSED</name>
<evidence type="ECO:0000256" key="2">
    <source>
        <dbReference type="ARBA" id="ARBA00022806"/>
    </source>
</evidence>
<evidence type="ECO:0000313" key="5">
    <source>
        <dbReference type="Proteomes" id="UP000033662"/>
    </source>
</evidence>
<proteinExistence type="predicted"/>
<gene>
    <name evidence="4" type="ORF">VP02_18890</name>
</gene>
<dbReference type="PROSITE" id="PS51194">
    <property type="entry name" value="HELICASE_CTER"/>
    <property type="match status" value="1"/>
</dbReference>
<dbReference type="Gene3D" id="3.40.50.10810">
    <property type="entry name" value="Tandem AAA-ATPase domain"/>
    <property type="match status" value="1"/>
</dbReference>
<dbReference type="SUPFAM" id="SSF52540">
    <property type="entry name" value="P-loop containing nucleoside triphosphate hydrolases"/>
    <property type="match status" value="2"/>
</dbReference>
<dbReference type="InterPro" id="IPR000330">
    <property type="entry name" value="SNF2_N"/>
</dbReference>
<organism evidence="4 5">
    <name type="scientific">Pseudomonas kilonensis</name>
    <dbReference type="NCBI Taxonomy" id="132476"/>
    <lineage>
        <taxon>Bacteria</taxon>
        <taxon>Pseudomonadati</taxon>
        <taxon>Pseudomonadota</taxon>
        <taxon>Gammaproteobacteria</taxon>
        <taxon>Pseudomonadales</taxon>
        <taxon>Pseudomonadaceae</taxon>
        <taxon>Pseudomonas</taxon>
    </lineage>
</organism>
<dbReference type="InterPro" id="IPR027417">
    <property type="entry name" value="P-loop_NTPase"/>
</dbReference>
<dbReference type="CDD" id="cd18793">
    <property type="entry name" value="SF2_C_SNF"/>
    <property type="match status" value="1"/>
</dbReference>
<dbReference type="PANTHER" id="PTHR10799">
    <property type="entry name" value="SNF2/RAD54 HELICASE FAMILY"/>
    <property type="match status" value="1"/>
</dbReference>
<accession>A0A0F4XLL3</accession>
<dbReference type="GO" id="GO:0016787">
    <property type="term" value="F:hydrolase activity"/>
    <property type="evidence" value="ECO:0007669"/>
    <property type="project" value="UniProtKB-KW"/>
</dbReference>
<dbReference type="GO" id="GO:0004386">
    <property type="term" value="F:helicase activity"/>
    <property type="evidence" value="ECO:0007669"/>
    <property type="project" value="UniProtKB-KW"/>
</dbReference>
<comment type="caution">
    <text evidence="4">The sequence shown here is derived from an EMBL/GenBank/DDBJ whole genome shotgun (WGS) entry which is preliminary data.</text>
</comment>
<evidence type="ECO:0000259" key="3">
    <source>
        <dbReference type="PROSITE" id="PS51194"/>
    </source>
</evidence>
<dbReference type="GO" id="GO:0005524">
    <property type="term" value="F:ATP binding"/>
    <property type="evidence" value="ECO:0007669"/>
    <property type="project" value="InterPro"/>
</dbReference>
<protein>
    <submittedName>
        <fullName evidence="4">SNF2 family domain/helicase domain protein</fullName>
    </submittedName>
</protein>
<dbReference type="InterPro" id="IPR038718">
    <property type="entry name" value="SNF2-like_sf"/>
</dbReference>
<dbReference type="InterPro" id="IPR001650">
    <property type="entry name" value="Helicase_C-like"/>
</dbReference>
<sequence>MIPTIVLSYEERSSAGVFTRGAGVTDNIWIRLKQYAQDAESGPRISSHRLELTWPGALNVLRESSPLQHKHNFIFDVDESSAERIQRFMEQFANVSSVSGSIASQMPESEILARLENAGWRMDSHQLKDYQLTNLKHLLALSNGANFSVPGAGKTTVTFALHLLSREKIDALIVVAPNNAFPAWEGVVEECLHPTASQDLRAGFVPLTGGESKIASLLVSGERRFIISYEQLVRVDQHISNFMATNKVHLILDESHRMKSGHSSQRGAVLLSMGYLAVRRDILSGTPMPQGRQDIASQLDFLWPGHGYGSKISAGHEPRDLIGDIYVRTTKKDLKLPKRTIKTVPVTLSDAHLALYGILKSDLTARASELRSGKGGVALINARKCVMRILQAATNPLLVLPHLRQHHDTDETAAILDAVQSEGASARVRKTVELAQELISAGKKVLIWTIFTETLHQLAHALNSYNPATIHGAVLLGDASDAASRQGQLKRFKDDPNCHVMIANPAAASEGISLHTHCHDAIYVDRSYNATHYLQSIDRIHRLGLKPDAVTTIYIMQNALPRDVGSIDRAVARRLMTKIGNMQELLDDPDLQELTLDEEEATSVENSIDRRDIIELIEEIERPMIAAPDEQTDDQTS</sequence>
<dbReference type="Proteomes" id="UP000033662">
    <property type="component" value="Unassembled WGS sequence"/>
</dbReference>
<dbReference type="Gene3D" id="3.40.50.300">
    <property type="entry name" value="P-loop containing nucleotide triphosphate hydrolases"/>
    <property type="match status" value="1"/>
</dbReference>
<dbReference type="PATRIC" id="fig|132476.4.peg.1954"/>
<dbReference type="EMBL" id="JZXC01000019">
    <property type="protein sequence ID" value="KKA06218.1"/>
    <property type="molecule type" value="Genomic_DNA"/>
</dbReference>
<evidence type="ECO:0000256" key="1">
    <source>
        <dbReference type="ARBA" id="ARBA00022801"/>
    </source>
</evidence>
<keyword evidence="2 4" id="KW-0547">Nucleotide-binding</keyword>
<dbReference type="Pfam" id="PF00176">
    <property type="entry name" value="SNF2-rel_dom"/>
    <property type="match status" value="1"/>
</dbReference>
<keyword evidence="2 4" id="KW-0067">ATP-binding</keyword>
<keyword evidence="2 4" id="KW-0347">Helicase</keyword>
<dbReference type="AlphaFoldDB" id="A0A0F4XLL3"/>
<keyword evidence="1" id="KW-0378">Hydrolase</keyword>
<evidence type="ECO:0000313" key="4">
    <source>
        <dbReference type="EMBL" id="KKA06218.1"/>
    </source>
</evidence>
<reference evidence="4 5" key="1">
    <citation type="submission" date="2015-03" db="EMBL/GenBank/DDBJ databases">
        <title>Pseudomonas fluorescens 1855-344 Genome sequencing and assembly.</title>
        <authorList>
            <person name="Eng W.W.H."/>
            <person name="Gan H.M."/>
            <person name="Savka M.A."/>
        </authorList>
    </citation>
    <scope>NUCLEOTIDE SEQUENCE [LARGE SCALE GENOMIC DNA]</scope>
    <source>
        <strain evidence="4 5">1855-344</strain>
    </source>
</reference>